<name>A0A3D9UPG0_9MICO</name>
<dbReference type="InterPro" id="IPR039422">
    <property type="entry name" value="MarR/SlyA-like"/>
</dbReference>
<proteinExistence type="predicted"/>
<reference evidence="2 3" key="1">
    <citation type="submission" date="2018-08" db="EMBL/GenBank/DDBJ databases">
        <title>Sequencing the genomes of 1000 actinobacteria strains.</title>
        <authorList>
            <person name="Klenk H.-P."/>
        </authorList>
    </citation>
    <scope>NUCLEOTIDE SEQUENCE [LARGE SCALE GENOMIC DNA]</scope>
    <source>
        <strain evidence="2 3">DSM 22967</strain>
    </source>
</reference>
<evidence type="ECO:0000259" key="1">
    <source>
        <dbReference type="SMART" id="SM00347"/>
    </source>
</evidence>
<dbReference type="SUPFAM" id="SSF46785">
    <property type="entry name" value="Winged helix' DNA-binding domain"/>
    <property type="match status" value="1"/>
</dbReference>
<keyword evidence="3" id="KW-1185">Reference proteome</keyword>
<dbReference type="EMBL" id="QTUA01000001">
    <property type="protein sequence ID" value="REF31338.1"/>
    <property type="molecule type" value="Genomic_DNA"/>
</dbReference>
<gene>
    <name evidence="2" type="ORF">DFJ65_2398</name>
</gene>
<dbReference type="Pfam" id="PF12802">
    <property type="entry name" value="MarR_2"/>
    <property type="match status" value="1"/>
</dbReference>
<accession>A0A3D9UPG0</accession>
<protein>
    <submittedName>
        <fullName evidence="2">MarR family transcriptional regulator</fullName>
    </submittedName>
</protein>
<evidence type="ECO:0000313" key="2">
    <source>
        <dbReference type="EMBL" id="REF31338.1"/>
    </source>
</evidence>
<comment type="caution">
    <text evidence="2">The sequence shown here is derived from an EMBL/GenBank/DDBJ whole genome shotgun (WGS) entry which is preliminary data.</text>
</comment>
<dbReference type="InterPro" id="IPR036390">
    <property type="entry name" value="WH_DNA-bd_sf"/>
</dbReference>
<feature type="domain" description="HTH marR-type" evidence="1">
    <location>
        <begin position="25"/>
        <end position="122"/>
    </location>
</feature>
<evidence type="ECO:0000313" key="3">
    <source>
        <dbReference type="Proteomes" id="UP000256253"/>
    </source>
</evidence>
<dbReference type="InterPro" id="IPR036388">
    <property type="entry name" value="WH-like_DNA-bd_sf"/>
</dbReference>
<dbReference type="Proteomes" id="UP000256253">
    <property type="component" value="Unassembled WGS sequence"/>
</dbReference>
<dbReference type="GO" id="GO:0006950">
    <property type="term" value="P:response to stress"/>
    <property type="evidence" value="ECO:0007669"/>
    <property type="project" value="TreeGrafter"/>
</dbReference>
<dbReference type="Gene3D" id="1.10.10.10">
    <property type="entry name" value="Winged helix-like DNA-binding domain superfamily/Winged helix DNA-binding domain"/>
    <property type="match status" value="1"/>
</dbReference>
<dbReference type="PANTHER" id="PTHR33164:SF43">
    <property type="entry name" value="HTH-TYPE TRANSCRIPTIONAL REPRESSOR YETL"/>
    <property type="match status" value="1"/>
</dbReference>
<dbReference type="RefSeq" id="WP_115923189.1">
    <property type="nucleotide sequence ID" value="NZ_QTUA01000001.1"/>
</dbReference>
<dbReference type="AlphaFoldDB" id="A0A3D9UPG0"/>
<dbReference type="InterPro" id="IPR000835">
    <property type="entry name" value="HTH_MarR-typ"/>
</dbReference>
<sequence>MNPDADAALHAIFEVNRLLRDAGERVSAAASQTHSRRMVLQAGDRATVPDIARRLGLQRQSVQRVADELVADGLARYEDNPRHQRSRLLVTTAAGKSALAAIQSAHRAWVAEVVATVGELDWERLNGDLGRIAQAVGHHARQPG</sequence>
<dbReference type="OrthoDB" id="5511415at2"/>
<dbReference type="GO" id="GO:0003700">
    <property type="term" value="F:DNA-binding transcription factor activity"/>
    <property type="evidence" value="ECO:0007669"/>
    <property type="project" value="InterPro"/>
</dbReference>
<dbReference type="PANTHER" id="PTHR33164">
    <property type="entry name" value="TRANSCRIPTIONAL REGULATOR, MARR FAMILY"/>
    <property type="match status" value="1"/>
</dbReference>
<organism evidence="2 3">
    <name type="scientific">Calidifontibacter indicus</name>
    <dbReference type="NCBI Taxonomy" id="419650"/>
    <lineage>
        <taxon>Bacteria</taxon>
        <taxon>Bacillati</taxon>
        <taxon>Actinomycetota</taxon>
        <taxon>Actinomycetes</taxon>
        <taxon>Micrococcales</taxon>
        <taxon>Dermacoccaceae</taxon>
        <taxon>Calidifontibacter</taxon>
    </lineage>
</organism>
<dbReference type="SMART" id="SM00347">
    <property type="entry name" value="HTH_MARR"/>
    <property type="match status" value="1"/>
</dbReference>